<proteinExistence type="predicted"/>
<feature type="non-terminal residue" evidence="2">
    <location>
        <position position="1"/>
    </location>
</feature>
<feature type="region of interest" description="Disordered" evidence="1">
    <location>
        <begin position="1"/>
        <end position="29"/>
    </location>
</feature>
<sequence length="64" mass="7146">YLGEGRDGFCRKQGKPLASRSREGRGEGSTFNFIDRSAVYHSMLEVPELDSENPVWERSVAVNG</sequence>
<name>A0ABU6VY79_9FABA</name>
<comment type="caution">
    <text evidence="2">The sequence shown here is derived from an EMBL/GenBank/DDBJ whole genome shotgun (WGS) entry which is preliminary data.</text>
</comment>
<evidence type="ECO:0000313" key="2">
    <source>
        <dbReference type="EMBL" id="MED6178621.1"/>
    </source>
</evidence>
<feature type="non-terminal residue" evidence="2">
    <location>
        <position position="64"/>
    </location>
</feature>
<evidence type="ECO:0000256" key="1">
    <source>
        <dbReference type="SAM" id="MobiDB-lite"/>
    </source>
</evidence>
<keyword evidence="3" id="KW-1185">Reference proteome</keyword>
<organism evidence="2 3">
    <name type="scientific">Stylosanthes scabra</name>
    <dbReference type="NCBI Taxonomy" id="79078"/>
    <lineage>
        <taxon>Eukaryota</taxon>
        <taxon>Viridiplantae</taxon>
        <taxon>Streptophyta</taxon>
        <taxon>Embryophyta</taxon>
        <taxon>Tracheophyta</taxon>
        <taxon>Spermatophyta</taxon>
        <taxon>Magnoliopsida</taxon>
        <taxon>eudicotyledons</taxon>
        <taxon>Gunneridae</taxon>
        <taxon>Pentapetalae</taxon>
        <taxon>rosids</taxon>
        <taxon>fabids</taxon>
        <taxon>Fabales</taxon>
        <taxon>Fabaceae</taxon>
        <taxon>Papilionoideae</taxon>
        <taxon>50 kb inversion clade</taxon>
        <taxon>dalbergioids sensu lato</taxon>
        <taxon>Dalbergieae</taxon>
        <taxon>Pterocarpus clade</taxon>
        <taxon>Stylosanthes</taxon>
    </lineage>
</organism>
<accession>A0ABU6VY79</accession>
<gene>
    <name evidence="2" type="ORF">PIB30_109370</name>
</gene>
<feature type="compositionally biased region" description="Basic and acidic residues" evidence="1">
    <location>
        <begin position="1"/>
        <end position="10"/>
    </location>
</feature>
<dbReference type="EMBL" id="JASCZI010156601">
    <property type="protein sequence ID" value="MED6178621.1"/>
    <property type="molecule type" value="Genomic_DNA"/>
</dbReference>
<dbReference type="Proteomes" id="UP001341840">
    <property type="component" value="Unassembled WGS sequence"/>
</dbReference>
<reference evidence="2 3" key="1">
    <citation type="journal article" date="2023" name="Plants (Basel)">
        <title>Bridging the Gap: Combining Genomics and Transcriptomics Approaches to Understand Stylosanthes scabra, an Orphan Legume from the Brazilian Caatinga.</title>
        <authorList>
            <person name="Ferreira-Neto J.R.C."/>
            <person name="da Silva M.D."/>
            <person name="Binneck E."/>
            <person name="de Melo N.F."/>
            <person name="da Silva R.H."/>
            <person name="de Melo A.L.T.M."/>
            <person name="Pandolfi V."/>
            <person name="Bustamante F.O."/>
            <person name="Brasileiro-Vidal A.C."/>
            <person name="Benko-Iseppon A.M."/>
        </authorList>
    </citation>
    <scope>NUCLEOTIDE SEQUENCE [LARGE SCALE GENOMIC DNA]</scope>
    <source>
        <tissue evidence="2">Leaves</tissue>
    </source>
</reference>
<evidence type="ECO:0000313" key="3">
    <source>
        <dbReference type="Proteomes" id="UP001341840"/>
    </source>
</evidence>
<protein>
    <submittedName>
        <fullName evidence="2">Uncharacterized protein</fullName>
    </submittedName>
</protein>